<sequence length="193" mass="21704">MPFKQKARKNKEGSSSSAPARKDLATRYKAPFPIYTMEEGERYTRLAKCTFTGPKQVKKMREFLDPAFVPPSKFATKKNAHIASAPRSCARNLHPEKLVASATFTYAIATSRSECQKQLYQKTRAHLPSARAQESIFERQKACQRNTRVGTSFSSENHIFPCKGRDSSQEKSPQAPLGQPITTNTTITLLLYK</sequence>
<evidence type="ECO:0000256" key="1">
    <source>
        <dbReference type="SAM" id="MobiDB-lite"/>
    </source>
</evidence>
<reference evidence="2 3" key="1">
    <citation type="journal article" date="2014" name="PLoS ONE">
        <title>Global Analysis of Gene Expression Profiles in Physic Nut (Jatropha curcas L.) Seedlings Exposed to Salt Stress.</title>
        <authorList>
            <person name="Zhang L."/>
            <person name="Zhang C."/>
            <person name="Wu P."/>
            <person name="Chen Y."/>
            <person name="Li M."/>
            <person name="Jiang H."/>
            <person name="Wu G."/>
        </authorList>
    </citation>
    <scope>NUCLEOTIDE SEQUENCE [LARGE SCALE GENOMIC DNA]</scope>
    <source>
        <strain evidence="3">cv. GZQX0401</strain>
        <tissue evidence="2">Young leaves</tissue>
    </source>
</reference>
<organism evidence="2 3">
    <name type="scientific">Jatropha curcas</name>
    <name type="common">Barbados nut</name>
    <dbReference type="NCBI Taxonomy" id="180498"/>
    <lineage>
        <taxon>Eukaryota</taxon>
        <taxon>Viridiplantae</taxon>
        <taxon>Streptophyta</taxon>
        <taxon>Embryophyta</taxon>
        <taxon>Tracheophyta</taxon>
        <taxon>Spermatophyta</taxon>
        <taxon>Magnoliopsida</taxon>
        <taxon>eudicotyledons</taxon>
        <taxon>Gunneridae</taxon>
        <taxon>Pentapetalae</taxon>
        <taxon>rosids</taxon>
        <taxon>fabids</taxon>
        <taxon>Malpighiales</taxon>
        <taxon>Euphorbiaceae</taxon>
        <taxon>Crotonoideae</taxon>
        <taxon>Jatropheae</taxon>
        <taxon>Jatropha</taxon>
    </lineage>
</organism>
<dbReference type="EMBL" id="KK914512">
    <property type="protein sequence ID" value="KDP34730.1"/>
    <property type="molecule type" value="Genomic_DNA"/>
</dbReference>
<name>A0A067KR54_JATCU</name>
<proteinExistence type="predicted"/>
<gene>
    <name evidence="2" type="ORF">JCGZ_11286</name>
</gene>
<dbReference type="Proteomes" id="UP000027138">
    <property type="component" value="Unassembled WGS sequence"/>
</dbReference>
<feature type="region of interest" description="Disordered" evidence="1">
    <location>
        <begin position="160"/>
        <end position="180"/>
    </location>
</feature>
<evidence type="ECO:0000313" key="2">
    <source>
        <dbReference type="EMBL" id="KDP34730.1"/>
    </source>
</evidence>
<accession>A0A067KR54</accession>
<dbReference type="AlphaFoldDB" id="A0A067KR54"/>
<evidence type="ECO:0000313" key="3">
    <source>
        <dbReference type="Proteomes" id="UP000027138"/>
    </source>
</evidence>
<feature type="region of interest" description="Disordered" evidence="1">
    <location>
        <begin position="1"/>
        <end position="24"/>
    </location>
</feature>
<protein>
    <submittedName>
        <fullName evidence="2">Uncharacterized protein</fullName>
    </submittedName>
</protein>
<keyword evidence="3" id="KW-1185">Reference proteome</keyword>